<gene>
    <name evidence="2" type="ORF">BJP34_33115</name>
</gene>
<dbReference type="EMBL" id="CP017599">
    <property type="protein sequence ID" value="AOX04670.1"/>
    <property type="molecule type" value="Genomic_DNA"/>
</dbReference>
<dbReference type="CDD" id="cd04301">
    <property type="entry name" value="NAT_SF"/>
    <property type="match status" value="1"/>
</dbReference>
<reference evidence="3" key="1">
    <citation type="submission" date="2016-10" db="EMBL/GenBank/DDBJ databases">
        <title>Comparative genomics uncovers the prolific and rare metabolic potential of the cyanobacterial genus Moorea.</title>
        <authorList>
            <person name="Leao T."/>
            <person name="Castelao G."/>
            <person name="Korobeynikov A."/>
            <person name="Monroe E.A."/>
            <person name="Podell S."/>
            <person name="Glukhov E."/>
            <person name="Allen E."/>
            <person name="Gerwick W.H."/>
            <person name="Gerwick L."/>
        </authorList>
    </citation>
    <scope>NUCLEOTIDE SEQUENCE [LARGE SCALE GENOMIC DNA]</scope>
    <source>
        <strain evidence="3">PAL-8-15-08-1</strain>
    </source>
</reference>
<dbReference type="PROSITE" id="PS51186">
    <property type="entry name" value="GNAT"/>
    <property type="match status" value="1"/>
</dbReference>
<dbReference type="InterPro" id="IPR016181">
    <property type="entry name" value="Acyl_CoA_acyltransferase"/>
</dbReference>
<sequence length="297" mass="34607">MYKVKILNKYGEVFFYQHLCLPEFRAQLRELKSKSSFLAIGASYLDKPVGLIVAEILPNNRLAKIRSLFVTSAHRGQGVGTLLLTSLEKELVVRGCTKAEFFYELDIIKKSISTKLAALFEKCHWSLINVDLIYSSNFKKIYQSAFIHKENLLPSDMQIFPWKEITTQEKLVIKQTQKANCWIEEGLNPFKYDKKNESLNSLGLRYRGEVVGWMLTERVAVDTISYNCMFVRKDLQKMGRGIALFIEAIKRQKEANIPNGIWFVNQKNHLMIRFVKKYMYSYLTSIKEERVYSKLLL</sequence>
<feature type="domain" description="N-acetyltransferase" evidence="1">
    <location>
        <begin position="1"/>
        <end position="153"/>
    </location>
</feature>
<proteinExistence type="predicted"/>
<dbReference type="InterPro" id="IPR000182">
    <property type="entry name" value="GNAT_dom"/>
</dbReference>
<dbReference type="GO" id="GO:0016747">
    <property type="term" value="F:acyltransferase activity, transferring groups other than amino-acyl groups"/>
    <property type="evidence" value="ECO:0007669"/>
    <property type="project" value="InterPro"/>
</dbReference>
<dbReference type="STRING" id="1458985.BJP34_33115"/>
<evidence type="ECO:0000259" key="1">
    <source>
        <dbReference type="PROSITE" id="PS51186"/>
    </source>
</evidence>
<name>A0A1D8U446_9CYAN</name>
<evidence type="ECO:0000313" key="2">
    <source>
        <dbReference type="EMBL" id="AOX04670.1"/>
    </source>
</evidence>
<dbReference type="Pfam" id="PF00583">
    <property type="entry name" value="Acetyltransf_1"/>
    <property type="match status" value="1"/>
</dbReference>
<dbReference type="OrthoDB" id="2609247at2"/>
<accession>A0A1D8U446</accession>
<dbReference type="SUPFAM" id="SSF55729">
    <property type="entry name" value="Acyl-CoA N-acyltransferases (Nat)"/>
    <property type="match status" value="2"/>
</dbReference>
<dbReference type="RefSeq" id="WP_070397016.1">
    <property type="nucleotide sequence ID" value="NZ_CP017599.1"/>
</dbReference>
<evidence type="ECO:0000313" key="3">
    <source>
        <dbReference type="Proteomes" id="UP000177870"/>
    </source>
</evidence>
<dbReference type="Gene3D" id="3.40.630.30">
    <property type="match status" value="2"/>
</dbReference>
<protein>
    <recommendedName>
        <fullName evidence="1">N-acetyltransferase domain-containing protein</fullName>
    </recommendedName>
</protein>
<organism evidence="2 3">
    <name type="scientific">Moorena producens PAL-8-15-08-1</name>
    <dbReference type="NCBI Taxonomy" id="1458985"/>
    <lineage>
        <taxon>Bacteria</taxon>
        <taxon>Bacillati</taxon>
        <taxon>Cyanobacteriota</taxon>
        <taxon>Cyanophyceae</taxon>
        <taxon>Coleofasciculales</taxon>
        <taxon>Coleofasciculaceae</taxon>
        <taxon>Moorena</taxon>
    </lineage>
</organism>
<dbReference type="KEGG" id="mpro:BJP34_33115"/>
<dbReference type="Proteomes" id="UP000177870">
    <property type="component" value="Chromosome"/>
</dbReference>
<dbReference type="AlphaFoldDB" id="A0A1D8U446"/>